<sequence>MSGANRARGSSKWLWPSLIGGIVVIGVVAIALGGGGKDNTGGSNNGGAKDKIEIAKVVEVSGTPLPDFDTTLNDSAIGKKAPTLDGADFDGKAVTAGGASGKPQIVTFIAHWCPHCQREVPIIVDLKNKGVLDGVELTGVVTGTSADAPNYPPSAWLTTEEWDSPVLVDTADATAGLAYGLTGYPLLVFVNPDGTVAGRWSGEMPESNLQAVIEAFKAGKSIPFPSN</sequence>
<dbReference type="SUPFAM" id="SSF52833">
    <property type="entry name" value="Thioredoxin-like"/>
    <property type="match status" value="1"/>
</dbReference>
<protein>
    <submittedName>
        <fullName evidence="5">Unannotated protein</fullName>
    </submittedName>
</protein>
<dbReference type="InterPro" id="IPR050553">
    <property type="entry name" value="Thioredoxin_ResA/DsbE_sf"/>
</dbReference>
<dbReference type="PANTHER" id="PTHR42852">
    <property type="entry name" value="THIOL:DISULFIDE INTERCHANGE PROTEIN DSBE"/>
    <property type="match status" value="1"/>
</dbReference>
<evidence type="ECO:0000313" key="5">
    <source>
        <dbReference type="EMBL" id="CAB4864493.1"/>
    </source>
</evidence>
<dbReference type="PANTHER" id="PTHR42852:SF13">
    <property type="entry name" value="PROTEIN DIPZ"/>
    <property type="match status" value="1"/>
</dbReference>
<keyword evidence="1" id="KW-0472">Membrane</keyword>
<feature type="domain" description="Thioredoxin" evidence="2">
    <location>
        <begin position="75"/>
        <end position="218"/>
    </location>
</feature>
<dbReference type="CDD" id="cd02966">
    <property type="entry name" value="TlpA_like_family"/>
    <property type="match status" value="1"/>
</dbReference>
<evidence type="ECO:0000256" key="1">
    <source>
        <dbReference type="SAM" id="Phobius"/>
    </source>
</evidence>
<dbReference type="InterPro" id="IPR013740">
    <property type="entry name" value="Redoxin"/>
</dbReference>
<accession>A0A6J7DBJ9</accession>
<gene>
    <name evidence="3" type="ORF">UFOPK2242_01649</name>
    <name evidence="4" type="ORF">UFOPK2996_01265</name>
    <name evidence="5" type="ORF">UFOPK3317_00587</name>
</gene>
<dbReference type="EMBL" id="CAFAAH010000196">
    <property type="protein sequence ID" value="CAB4804723.1"/>
    <property type="molecule type" value="Genomic_DNA"/>
</dbReference>
<proteinExistence type="predicted"/>
<keyword evidence="1" id="KW-1133">Transmembrane helix</keyword>
<dbReference type="GO" id="GO:0016491">
    <property type="term" value="F:oxidoreductase activity"/>
    <property type="evidence" value="ECO:0007669"/>
    <property type="project" value="InterPro"/>
</dbReference>
<dbReference type="EMBL" id="CAEZWM010000287">
    <property type="protein sequence ID" value="CAB4674337.1"/>
    <property type="molecule type" value="Genomic_DNA"/>
</dbReference>
<dbReference type="InterPro" id="IPR036249">
    <property type="entry name" value="Thioredoxin-like_sf"/>
</dbReference>
<evidence type="ECO:0000259" key="2">
    <source>
        <dbReference type="PROSITE" id="PS51352"/>
    </source>
</evidence>
<evidence type="ECO:0000313" key="3">
    <source>
        <dbReference type="EMBL" id="CAB4674337.1"/>
    </source>
</evidence>
<dbReference type="PROSITE" id="PS51352">
    <property type="entry name" value="THIOREDOXIN_2"/>
    <property type="match status" value="1"/>
</dbReference>
<dbReference type="AlphaFoldDB" id="A0A6J7DBJ9"/>
<reference evidence="5" key="1">
    <citation type="submission" date="2020-05" db="EMBL/GenBank/DDBJ databases">
        <authorList>
            <person name="Chiriac C."/>
            <person name="Salcher M."/>
            <person name="Ghai R."/>
            <person name="Kavagutti S V."/>
        </authorList>
    </citation>
    <scope>NUCLEOTIDE SEQUENCE</scope>
</reference>
<dbReference type="Gene3D" id="3.40.30.10">
    <property type="entry name" value="Glutaredoxin"/>
    <property type="match status" value="1"/>
</dbReference>
<dbReference type="InterPro" id="IPR013766">
    <property type="entry name" value="Thioredoxin_domain"/>
</dbReference>
<name>A0A6J7DBJ9_9ZZZZ</name>
<dbReference type="Pfam" id="PF08534">
    <property type="entry name" value="Redoxin"/>
    <property type="match status" value="1"/>
</dbReference>
<organism evidence="5">
    <name type="scientific">freshwater metagenome</name>
    <dbReference type="NCBI Taxonomy" id="449393"/>
    <lineage>
        <taxon>unclassified sequences</taxon>
        <taxon>metagenomes</taxon>
        <taxon>ecological metagenomes</taxon>
    </lineage>
</organism>
<evidence type="ECO:0000313" key="4">
    <source>
        <dbReference type="EMBL" id="CAB4804723.1"/>
    </source>
</evidence>
<dbReference type="EMBL" id="CAFBLK010000080">
    <property type="protein sequence ID" value="CAB4864493.1"/>
    <property type="molecule type" value="Genomic_DNA"/>
</dbReference>
<feature type="transmembrane region" description="Helical" evidence="1">
    <location>
        <begin position="13"/>
        <end position="33"/>
    </location>
</feature>
<keyword evidence="1" id="KW-0812">Transmembrane</keyword>